<dbReference type="PANTHER" id="PTHR18887">
    <property type="entry name" value="GOLGI-ASSOCIATED PROTEIN GCP360-RELATED"/>
    <property type="match status" value="1"/>
</dbReference>
<evidence type="ECO:0000313" key="2">
    <source>
        <dbReference type="EMBL" id="KZS19778.1"/>
    </source>
</evidence>
<evidence type="ECO:0000313" key="3">
    <source>
        <dbReference type="Proteomes" id="UP000076858"/>
    </source>
</evidence>
<dbReference type="SUPFAM" id="SSF116907">
    <property type="entry name" value="Hook domain"/>
    <property type="match status" value="1"/>
</dbReference>
<name>A0A162QLE8_9CRUS</name>
<protein>
    <submittedName>
        <fullName evidence="2">Centromere e-like protein</fullName>
    </submittedName>
</protein>
<accession>A0A162QLE8</accession>
<feature type="coiled-coil region" evidence="1">
    <location>
        <begin position="692"/>
        <end position="772"/>
    </location>
</feature>
<sequence>MGQKKDTLLRWVNCCSDTATSVERIRNLSDGWFFIHILSFLRSHPTDGTDPWLQTINILREYKLEENVVDYDAAASGNEDELAKLIVICMYLTMVQKPCEVIKEKTMWNLSTEDQKVIEAILLAIVNDDQLTRSRLNDVLQDVQETSFTKPVMFYTSSPLSSLSSMKNSPLKRFLDSPMALRLTRLQKEISDKNDEIRRLQSELLSESDESSALTLRMDDLKRKVKELEKKNSDLEQRLRDCQLPDSSGPDTDVKITNLKKKLKKMQDEYESSCQKYCDLNIEYEAMKIRQEKDRKQIRQLQIDLNETVARFERESAEYQLLLDSIRTENAELKHSLEEKVQWIDVLEEKSRTCSEMHARLNAPGSPCERESIGYSLLSIEAEKLQGDLESYRKDLARQSDQFDSEKRIFQQRAASLEEDKRSLHRQVEEANLENQSLHVQLDKAKSSLEQLSLGCDSLSKEKEELRHSLDELQEEFRTEMSRAQQQLEIRTQKTLELSHHIDLLNQQLDETQLAKKAFEQSIQELTGEKMQLGQKMAALEQSHLDLQATISANESKFQNKLDETSSQLEKSKQQIADQSKTINDLEEKLRSLHDELAVTAETVLVLEAEKQQLNQTKLDLEHQNSDLKSAFEVSKQEFQSRLEKANNELELATTKITDFCETTNSLKAQLEAALEARLLSESRSSQLETDLNNLYQERGHLQLEVQQLLQAAQVSREEFQIEKDCLLVELEAKKNNISEQANHILAAEQKHNEATQRINYLESSVRSLEQETAELITSKSFFDQQISTLQAAIDNGKTALQAALDEAKEERETRENLIAQHKETIQSLQ</sequence>
<dbReference type="GO" id="GO:0005794">
    <property type="term" value="C:Golgi apparatus"/>
    <property type="evidence" value="ECO:0007669"/>
    <property type="project" value="InterPro"/>
</dbReference>
<dbReference type="STRING" id="35525.A0A162QLE8"/>
<keyword evidence="1" id="KW-0175">Coiled coil</keyword>
<evidence type="ECO:0000256" key="1">
    <source>
        <dbReference type="SAM" id="Coils"/>
    </source>
</evidence>
<gene>
    <name evidence="2" type="ORF">APZ42_013556</name>
</gene>
<keyword evidence="3" id="KW-1185">Reference proteome</keyword>
<dbReference type="InterPro" id="IPR026202">
    <property type="entry name" value="GOLGB1"/>
</dbReference>
<dbReference type="EMBL" id="LRGB01000311">
    <property type="protein sequence ID" value="KZS19778.1"/>
    <property type="molecule type" value="Genomic_DNA"/>
</dbReference>
<dbReference type="PANTHER" id="PTHR18887:SF5">
    <property type="entry name" value="GOLGIN SUBFAMILY B MEMBER 1-LIKE"/>
    <property type="match status" value="1"/>
</dbReference>
<dbReference type="OrthoDB" id="2436455at2759"/>
<dbReference type="AlphaFoldDB" id="A0A162QLE8"/>
<feature type="coiled-coil region" evidence="1">
    <location>
        <begin position="798"/>
        <end position="825"/>
    </location>
</feature>
<dbReference type="Proteomes" id="UP000076858">
    <property type="component" value="Unassembled WGS sequence"/>
</dbReference>
<reference evidence="2 3" key="1">
    <citation type="submission" date="2016-03" db="EMBL/GenBank/DDBJ databases">
        <title>EvidentialGene: Evidence-directed Construction of Genes on Genomes.</title>
        <authorList>
            <person name="Gilbert D.G."/>
            <person name="Choi J.-H."/>
            <person name="Mockaitis K."/>
            <person name="Colbourne J."/>
            <person name="Pfrender M."/>
        </authorList>
    </citation>
    <scope>NUCLEOTIDE SEQUENCE [LARGE SCALE GENOMIC DNA]</scope>
    <source>
        <strain evidence="2 3">Xinb3</strain>
        <tissue evidence="2">Complete organism</tissue>
    </source>
</reference>
<organism evidence="2 3">
    <name type="scientific">Daphnia magna</name>
    <dbReference type="NCBI Taxonomy" id="35525"/>
    <lineage>
        <taxon>Eukaryota</taxon>
        <taxon>Metazoa</taxon>
        <taxon>Ecdysozoa</taxon>
        <taxon>Arthropoda</taxon>
        <taxon>Crustacea</taxon>
        <taxon>Branchiopoda</taxon>
        <taxon>Diplostraca</taxon>
        <taxon>Cladocera</taxon>
        <taxon>Anomopoda</taxon>
        <taxon>Daphniidae</taxon>
        <taxon>Daphnia</taxon>
    </lineage>
</organism>
<feature type="coiled-coil region" evidence="1">
    <location>
        <begin position="183"/>
        <end position="329"/>
    </location>
</feature>
<comment type="caution">
    <text evidence="2">The sequence shown here is derived from an EMBL/GenBank/DDBJ whole genome shotgun (WGS) entry which is preliminary data.</text>
</comment>
<feature type="coiled-coil region" evidence="1">
    <location>
        <begin position="375"/>
        <end position="656"/>
    </location>
</feature>
<proteinExistence type="predicted"/>